<sequence>MHEGTHRRHVGKHSIRPGNPQVWRDHATAGAPPDEVARTVHVRAVEQEQRMVFGQRRNRDEMFAELRNRREEMKELLARRAELRTQLDETSEKGDASKSKQGEINDQLRELGTRQASALTMRATYAYMLERSCKGRAVAERQYSVALEECKKVQADLARAEAQLAIAKQQEQDALKARGVAQRRLQDKEAMERERLKQEECLERVLTQTNAALSMTVRAIQSTQIHVDPRDGERSVGGSQDMSESLDTVPHKAQGLLSDRAATFTNTFKAAHHFALREAEDHLNLLKKVWTGIQDMTGHTDLALIEKTIVNYLDEVDDLRSQEADLKNQSDEIKSEIEEVEKCVGNMEHPIQGGTHSFGDTDAHEKDVIDGAELTERRKYATLLKAQTKDQLMLEDIKLSASQFATLLEQLDVTPIVPDGSSEDATVPRNPPNIQMGESEESYLKDEDVPDRLNYVCAALEELLRKISEMMQTNAPSRSLPLHMTSAKHLGPDSFALSDIRDTKVRVAQDAIAILRSRSPSPTKEFEESGSREKVFSKQSNQSQDAFLETTLEEGGQANAEPKDDKPAAEKQAEQEMASMPNHIGHSIFAASDVSHLENPMKILGLEKQRIAMIPAPHGTSGGHHEMLRRAVKNSGILFGRDHSTDAPPTHQTRSAADEHVADAAEPEAHGSNPRSRYLGDDLEVADRRAMKQISELLVSRAGTTDTRRSY</sequence>
<protein>
    <submittedName>
        <fullName evidence="3">Uncharacterized protein</fullName>
    </submittedName>
</protein>
<feature type="compositionally biased region" description="Basic and acidic residues" evidence="2">
    <location>
        <begin position="524"/>
        <end position="536"/>
    </location>
</feature>
<feature type="coiled-coil region" evidence="1">
    <location>
        <begin position="302"/>
        <end position="343"/>
    </location>
</feature>
<evidence type="ECO:0000256" key="1">
    <source>
        <dbReference type="SAM" id="Coils"/>
    </source>
</evidence>
<name>A0A7R9U6C5_9STRA</name>
<evidence type="ECO:0000256" key="2">
    <source>
        <dbReference type="SAM" id="MobiDB-lite"/>
    </source>
</evidence>
<feature type="compositionally biased region" description="Basic and acidic residues" evidence="2">
    <location>
        <begin position="561"/>
        <end position="574"/>
    </location>
</feature>
<feature type="region of interest" description="Disordered" evidence="2">
    <location>
        <begin position="1"/>
        <end position="36"/>
    </location>
</feature>
<proteinExistence type="predicted"/>
<accession>A0A7R9U6C5</accession>
<feature type="coiled-coil region" evidence="1">
    <location>
        <begin position="143"/>
        <end position="177"/>
    </location>
</feature>
<gene>
    <name evidence="3" type="ORF">PPYR1160_LOCUS5492</name>
</gene>
<reference evidence="3" key="1">
    <citation type="submission" date="2021-01" db="EMBL/GenBank/DDBJ databases">
        <authorList>
            <person name="Corre E."/>
            <person name="Pelletier E."/>
            <person name="Niang G."/>
            <person name="Scheremetjew M."/>
            <person name="Finn R."/>
            <person name="Kale V."/>
            <person name="Holt S."/>
            <person name="Cochrane G."/>
            <person name="Meng A."/>
            <person name="Brown T."/>
            <person name="Cohen L."/>
        </authorList>
    </citation>
    <scope>NUCLEOTIDE SEQUENCE</scope>
    <source>
        <strain evidence="3">CCMP2078</strain>
    </source>
</reference>
<feature type="region of interest" description="Disordered" evidence="2">
    <location>
        <begin position="418"/>
        <end position="444"/>
    </location>
</feature>
<dbReference type="AlphaFoldDB" id="A0A7R9U6C5"/>
<dbReference type="EMBL" id="HBEA01007167">
    <property type="protein sequence ID" value="CAD8256000.1"/>
    <property type="molecule type" value="Transcribed_RNA"/>
</dbReference>
<keyword evidence="1" id="KW-0175">Coiled coil</keyword>
<feature type="region of interest" description="Disordered" evidence="2">
    <location>
        <begin position="516"/>
        <end position="576"/>
    </location>
</feature>
<feature type="region of interest" description="Disordered" evidence="2">
    <location>
        <begin position="639"/>
        <end position="682"/>
    </location>
</feature>
<feature type="compositionally biased region" description="Basic residues" evidence="2">
    <location>
        <begin position="1"/>
        <end position="15"/>
    </location>
</feature>
<evidence type="ECO:0000313" key="3">
    <source>
        <dbReference type="EMBL" id="CAD8256000.1"/>
    </source>
</evidence>
<feature type="compositionally biased region" description="Basic and acidic residues" evidence="2">
    <location>
        <begin position="656"/>
        <end position="669"/>
    </location>
</feature>
<organism evidence="3">
    <name type="scientific">Pinguiococcus pyrenoidosus</name>
    <dbReference type="NCBI Taxonomy" id="172671"/>
    <lineage>
        <taxon>Eukaryota</taxon>
        <taxon>Sar</taxon>
        <taxon>Stramenopiles</taxon>
        <taxon>Ochrophyta</taxon>
        <taxon>Pinguiophyceae</taxon>
        <taxon>Pinguiochrysidales</taxon>
        <taxon>Pinguiochrysidaceae</taxon>
        <taxon>Pinguiococcus</taxon>
    </lineage>
</organism>
<feature type="region of interest" description="Disordered" evidence="2">
    <location>
        <begin position="84"/>
        <end position="106"/>
    </location>
</feature>